<evidence type="ECO:0000313" key="4">
    <source>
        <dbReference type="RefSeq" id="XP_052121783.1"/>
    </source>
</evidence>
<keyword evidence="3" id="KW-1185">Reference proteome</keyword>
<feature type="chain" id="PRO_5039083765" evidence="2">
    <location>
        <begin position="30"/>
        <end position="347"/>
    </location>
</feature>
<accession>A0A9C6U5K9</accession>
<feature type="region of interest" description="Disordered" evidence="1">
    <location>
        <begin position="100"/>
        <end position="136"/>
    </location>
</feature>
<feature type="region of interest" description="Disordered" evidence="1">
    <location>
        <begin position="38"/>
        <end position="61"/>
    </location>
</feature>
<evidence type="ECO:0000256" key="2">
    <source>
        <dbReference type="SAM" id="SignalP"/>
    </source>
</evidence>
<dbReference type="Proteomes" id="UP000504606">
    <property type="component" value="Unplaced"/>
</dbReference>
<feature type="signal peptide" evidence="2">
    <location>
        <begin position="1"/>
        <end position="29"/>
    </location>
</feature>
<evidence type="ECO:0000313" key="3">
    <source>
        <dbReference type="Proteomes" id="UP000504606"/>
    </source>
</evidence>
<dbReference type="RefSeq" id="XP_052121783.1">
    <property type="nucleotide sequence ID" value="XM_052265823.1"/>
</dbReference>
<name>A0A9C6U5K9_FRAOC</name>
<dbReference type="KEGG" id="foc:127749096"/>
<dbReference type="OrthoDB" id="7791530at2759"/>
<protein>
    <submittedName>
        <fullName evidence="4">WAG22 antigen-like</fullName>
    </submittedName>
</protein>
<sequence length="347" mass="33706">MSTSSARSPGHRGAVIALLVALVWGSAHAAQLRLKRDGSDAVGSWEPAATENTVSSSTEDVEATGYKSYHDAKRLLQQAGPEATAFCSGMQTWLLATVKNTPVPDEPQPGAARTPSRRRRQTLVQGSEPKKHKGQTQTQFIAFGNGKEGGTAEAIAGADGTSRSTVRGVNGMGQAQSQSGVDDCAECPGPGGAGASGAPGAPGAPGVGGYPGAGGAGAYPSAGGQGGIPGIAGPGGYPGGPGVGGYPGTGVGQGVGGGTGAGGAYPGGVGGSGAGGAYPGAAGPGGAYPGGTGAGGAYPGGVGRPGAGGAYPDLKPYLSRFEHNKEFLAEHIKVQCSHMLVTPYIQL</sequence>
<proteinExistence type="predicted"/>
<organism evidence="3 4">
    <name type="scientific">Frankliniella occidentalis</name>
    <name type="common">Western flower thrips</name>
    <name type="synonym">Euthrips occidentalis</name>
    <dbReference type="NCBI Taxonomy" id="133901"/>
    <lineage>
        <taxon>Eukaryota</taxon>
        <taxon>Metazoa</taxon>
        <taxon>Ecdysozoa</taxon>
        <taxon>Arthropoda</taxon>
        <taxon>Hexapoda</taxon>
        <taxon>Insecta</taxon>
        <taxon>Pterygota</taxon>
        <taxon>Neoptera</taxon>
        <taxon>Paraneoptera</taxon>
        <taxon>Thysanoptera</taxon>
        <taxon>Terebrantia</taxon>
        <taxon>Thripoidea</taxon>
        <taxon>Thripidae</taxon>
        <taxon>Frankliniella</taxon>
    </lineage>
</organism>
<keyword evidence="2" id="KW-0732">Signal</keyword>
<gene>
    <name evidence="4" type="primary">LOC127749096</name>
</gene>
<evidence type="ECO:0000256" key="1">
    <source>
        <dbReference type="SAM" id="MobiDB-lite"/>
    </source>
</evidence>
<dbReference type="GeneID" id="127749096"/>
<reference evidence="4" key="1">
    <citation type="submission" date="2025-08" db="UniProtKB">
        <authorList>
            <consortium name="RefSeq"/>
        </authorList>
    </citation>
    <scope>IDENTIFICATION</scope>
    <source>
        <tissue evidence="4">Whole organism</tissue>
    </source>
</reference>
<dbReference type="AlphaFoldDB" id="A0A9C6U5K9"/>